<sequence>MRTRSQLSGAQQCLEEAAAEVDELSIQAEQEDAIEFLTGSITHGIMEDTAADDDDEENETNTESGEHVAKKARHEKYSKNLGTASGDTLVKKTRDEYARLYEQFAEFCVEVGYVKKASDIEEFVLKRRVPAEVPTWVAVWVMDKGDEINIETGLPKQDVPFVKYATAQKWRAAVSHQFGRLWGLGTQLWMENPLRPGTYLGNPCLSPVVSQYMVRAGRDVTSAQAVNESNMKALSEYNKNVPRDEEITAGSHKEPDNWGGWRVRVMLNAIYTISMLCLLRFGEVLNLMWEDVKLETLDDGRVRLEIRLLVRKTHQTGDIAPFYLYRNTERPWMCAVSALSEWWRLTRKLGLGTAGPTVLFLNVFATICAI</sequence>
<protein>
    <submittedName>
        <fullName evidence="4">Uncharacterized protein</fullName>
    </submittedName>
</protein>
<evidence type="ECO:0000256" key="3">
    <source>
        <dbReference type="SAM" id="MobiDB-lite"/>
    </source>
</evidence>
<feature type="region of interest" description="Disordered" evidence="3">
    <location>
        <begin position="50"/>
        <end position="77"/>
    </location>
</feature>
<dbReference type="SUPFAM" id="SSF56349">
    <property type="entry name" value="DNA breaking-rejoining enzymes"/>
    <property type="match status" value="1"/>
</dbReference>
<accession>A0A4S4LTT5</accession>
<feature type="coiled-coil region" evidence="2">
    <location>
        <begin position="7"/>
        <end position="34"/>
    </location>
</feature>
<evidence type="ECO:0000256" key="1">
    <source>
        <dbReference type="ARBA" id="ARBA00023172"/>
    </source>
</evidence>
<evidence type="ECO:0000313" key="4">
    <source>
        <dbReference type="EMBL" id="THH15859.1"/>
    </source>
</evidence>
<comment type="caution">
    <text evidence="4">The sequence shown here is derived from an EMBL/GenBank/DDBJ whole genome shotgun (WGS) entry which is preliminary data.</text>
</comment>
<dbReference type="GO" id="GO:0006310">
    <property type="term" value="P:DNA recombination"/>
    <property type="evidence" value="ECO:0007669"/>
    <property type="project" value="UniProtKB-KW"/>
</dbReference>
<dbReference type="Proteomes" id="UP000308730">
    <property type="component" value="Unassembled WGS sequence"/>
</dbReference>
<dbReference type="InterPro" id="IPR011010">
    <property type="entry name" value="DNA_brk_join_enz"/>
</dbReference>
<dbReference type="AlphaFoldDB" id="A0A4S4LTT5"/>
<organism evidence="4 5">
    <name type="scientific">Antrodiella citrinella</name>
    <dbReference type="NCBI Taxonomy" id="2447956"/>
    <lineage>
        <taxon>Eukaryota</taxon>
        <taxon>Fungi</taxon>
        <taxon>Dikarya</taxon>
        <taxon>Basidiomycota</taxon>
        <taxon>Agaricomycotina</taxon>
        <taxon>Agaricomycetes</taxon>
        <taxon>Polyporales</taxon>
        <taxon>Steccherinaceae</taxon>
        <taxon>Antrodiella</taxon>
    </lineage>
</organism>
<evidence type="ECO:0000256" key="2">
    <source>
        <dbReference type="SAM" id="Coils"/>
    </source>
</evidence>
<dbReference type="GO" id="GO:0003677">
    <property type="term" value="F:DNA binding"/>
    <property type="evidence" value="ECO:0007669"/>
    <property type="project" value="InterPro"/>
</dbReference>
<dbReference type="GO" id="GO:0015074">
    <property type="term" value="P:DNA integration"/>
    <property type="evidence" value="ECO:0007669"/>
    <property type="project" value="InterPro"/>
</dbReference>
<dbReference type="Gene3D" id="1.10.443.10">
    <property type="entry name" value="Intergrase catalytic core"/>
    <property type="match status" value="1"/>
</dbReference>
<feature type="compositionally biased region" description="Acidic residues" evidence="3">
    <location>
        <begin position="50"/>
        <end position="60"/>
    </location>
</feature>
<name>A0A4S4LTT5_9APHY</name>
<keyword evidence="5" id="KW-1185">Reference proteome</keyword>
<evidence type="ECO:0000313" key="5">
    <source>
        <dbReference type="Proteomes" id="UP000308730"/>
    </source>
</evidence>
<keyword evidence="1" id="KW-0233">DNA recombination</keyword>
<dbReference type="OrthoDB" id="2800295at2759"/>
<reference evidence="4 5" key="1">
    <citation type="submission" date="2019-02" db="EMBL/GenBank/DDBJ databases">
        <title>Genome sequencing of the rare red list fungi Antrodiella citrinella (Flaviporus citrinellus).</title>
        <authorList>
            <person name="Buettner E."/>
            <person name="Kellner H."/>
        </authorList>
    </citation>
    <scope>NUCLEOTIDE SEQUENCE [LARGE SCALE GENOMIC DNA]</scope>
    <source>
        <strain evidence="4 5">DSM 108506</strain>
    </source>
</reference>
<gene>
    <name evidence="4" type="ORF">EUX98_g9395</name>
</gene>
<dbReference type="EMBL" id="SGPM01000782">
    <property type="protein sequence ID" value="THH15859.1"/>
    <property type="molecule type" value="Genomic_DNA"/>
</dbReference>
<proteinExistence type="predicted"/>
<dbReference type="InterPro" id="IPR013762">
    <property type="entry name" value="Integrase-like_cat_sf"/>
</dbReference>
<keyword evidence="2" id="KW-0175">Coiled coil</keyword>